<organism evidence="3 4">
    <name type="scientific">Aquilutibacter rugosus</name>
    <dbReference type="NCBI Taxonomy" id="3115820"/>
    <lineage>
        <taxon>Bacteria</taxon>
        <taxon>Pseudomonadati</taxon>
        <taxon>Pseudomonadota</taxon>
        <taxon>Gammaproteobacteria</taxon>
        <taxon>Lysobacterales</taxon>
        <taxon>Lysobacteraceae</taxon>
        <taxon>Aquilutibacter</taxon>
    </lineage>
</organism>
<gene>
    <name evidence="3" type="ORF">V3390_01435</name>
</gene>
<sequence>MKSFKALVGAAVVAAGLTFGMTPAPAQAQSLVDIARVIVSVNDIAYRGGVPYYRYGQYRPEDRIIVVRERGRNVYYRNAYRNASVRHVPQGNAYGYWAKRGRYQDNRYDYRNNDRRWDRDDDRRSHDRYDDRDDDNRRRRGRRGD</sequence>
<dbReference type="RefSeq" id="WP_331703052.1">
    <property type="nucleotide sequence ID" value="NZ_JAZHBO010000001.1"/>
</dbReference>
<feature type="signal peptide" evidence="2">
    <location>
        <begin position="1"/>
        <end position="28"/>
    </location>
</feature>
<evidence type="ECO:0000256" key="1">
    <source>
        <dbReference type="SAM" id="MobiDB-lite"/>
    </source>
</evidence>
<keyword evidence="4" id="KW-1185">Reference proteome</keyword>
<evidence type="ECO:0000313" key="4">
    <source>
        <dbReference type="Proteomes" id="UP001356170"/>
    </source>
</evidence>
<comment type="caution">
    <text evidence="3">The sequence shown here is derived from an EMBL/GenBank/DDBJ whole genome shotgun (WGS) entry which is preliminary data.</text>
</comment>
<dbReference type="EMBL" id="JAZHBO010000001">
    <property type="protein sequence ID" value="MEF2154904.1"/>
    <property type="molecule type" value="Genomic_DNA"/>
</dbReference>
<evidence type="ECO:0000313" key="3">
    <source>
        <dbReference type="EMBL" id="MEF2154904.1"/>
    </source>
</evidence>
<reference evidence="3 4" key="1">
    <citation type="submission" date="2024-01" db="EMBL/GenBank/DDBJ databases">
        <title>Novel species of the genus Luteimonas isolated from rivers.</title>
        <authorList>
            <person name="Lu H."/>
        </authorList>
    </citation>
    <scope>NUCLEOTIDE SEQUENCE [LARGE SCALE GENOMIC DNA]</scope>
    <source>
        <strain evidence="3 4">FXH3W</strain>
    </source>
</reference>
<accession>A0ABU7UWE8</accession>
<protein>
    <submittedName>
        <fullName evidence="3">Uncharacterized protein</fullName>
    </submittedName>
</protein>
<name>A0ABU7UWE8_9GAMM</name>
<keyword evidence="2" id="KW-0732">Signal</keyword>
<feature type="chain" id="PRO_5046394757" evidence="2">
    <location>
        <begin position="29"/>
        <end position="145"/>
    </location>
</feature>
<evidence type="ECO:0000256" key="2">
    <source>
        <dbReference type="SAM" id="SignalP"/>
    </source>
</evidence>
<dbReference type="Proteomes" id="UP001356170">
    <property type="component" value="Unassembled WGS sequence"/>
</dbReference>
<proteinExistence type="predicted"/>
<feature type="region of interest" description="Disordered" evidence="1">
    <location>
        <begin position="108"/>
        <end position="145"/>
    </location>
</feature>